<dbReference type="EMBL" id="NAFK01000164">
    <property type="protein sequence ID" value="OSJ27483.1"/>
    <property type="molecule type" value="Genomic_DNA"/>
</dbReference>
<dbReference type="Proteomes" id="UP000193884">
    <property type="component" value="Unassembled WGS sequence"/>
</dbReference>
<evidence type="ECO:0008006" key="4">
    <source>
        <dbReference type="Google" id="ProtNLM"/>
    </source>
</evidence>
<reference evidence="2 3" key="1">
    <citation type="submission" date="2017-03" db="EMBL/GenBank/DDBJ databases">
        <title>Whole genome sequences of fourteen strains of Bradyrhizobium canariense and one strain of Bradyrhizobium japonicum isolated from Lupinus (Papilionoideae: Genisteae) species in Algeria.</title>
        <authorList>
            <person name="Crovadore J."/>
            <person name="Chekireb D."/>
            <person name="Brachmann A."/>
            <person name="Chablais R."/>
            <person name="Cochard B."/>
            <person name="Lefort F."/>
        </authorList>
    </citation>
    <scope>NUCLEOTIDE SEQUENCE [LARGE SCALE GENOMIC DNA]</scope>
    <source>
        <strain evidence="2 3">UBMAN05</strain>
    </source>
</reference>
<comment type="caution">
    <text evidence="2">The sequence shown here is derived from an EMBL/GenBank/DDBJ whole genome shotgun (WGS) entry which is preliminary data.</text>
</comment>
<proteinExistence type="predicted"/>
<feature type="compositionally biased region" description="Pro residues" evidence="1">
    <location>
        <begin position="387"/>
        <end position="397"/>
    </location>
</feature>
<evidence type="ECO:0000313" key="2">
    <source>
        <dbReference type="EMBL" id="OSJ27483.1"/>
    </source>
</evidence>
<accession>A0ABX3X2H1</accession>
<feature type="region of interest" description="Disordered" evidence="1">
    <location>
        <begin position="106"/>
        <end position="139"/>
    </location>
</feature>
<feature type="region of interest" description="Disordered" evidence="1">
    <location>
        <begin position="387"/>
        <end position="422"/>
    </location>
</feature>
<dbReference type="RefSeq" id="WP_085384795.1">
    <property type="nucleotide sequence ID" value="NZ_NAFJ01000077.1"/>
</dbReference>
<keyword evidence="3" id="KW-1185">Reference proteome</keyword>
<feature type="compositionally biased region" description="Polar residues" evidence="1">
    <location>
        <begin position="109"/>
        <end position="136"/>
    </location>
</feature>
<evidence type="ECO:0000256" key="1">
    <source>
        <dbReference type="SAM" id="MobiDB-lite"/>
    </source>
</evidence>
<protein>
    <recommendedName>
        <fullName evidence="4">Helix-turn-helix domain-containing protein</fullName>
    </recommendedName>
</protein>
<gene>
    <name evidence="2" type="ORF">BST63_19665</name>
</gene>
<evidence type="ECO:0000313" key="3">
    <source>
        <dbReference type="Proteomes" id="UP000193884"/>
    </source>
</evidence>
<name>A0ABX3X2H1_9BRAD</name>
<sequence length="474" mass="52387">MADSKAHKPGGLLDQYNLLGAIIDASWATRLDHKVARHIIDRYYPKHGNGRASLRYLERATGASRPNVIASVRRLAEQGAIVLVRQGQGTRPSEFSLNFEFPSSGIADDTTSTNEPSGSVNDTTGGIAHDTSSASSGIADDTESYLLNPAYKAEIQKDRDDTRPPTAPPLAGLSAATAGTAVEELASSQAKPTFELCYRTYDCLKGKREAKAAWDALPAEVDRAAVIRVAAAWQASWAAQGKPDAPRKHLATWLREERYDEDPPRGFKKVERAKATKPKAAKPARLGLGINIKRYTITAYKNEGSPFADYWETFTFRRHDDGFEFTQRMHVLKVDADVDEAPDFYRKVELIKGAFGKGNPAGEWVGRVLGINEGEEDGLGFHYLPEENPPLPEPAPQPALTGLDTNPVSPPAEPADYGTKEWERRYTARQERAAGMREWDKAHPELFEDKPAANDDWPAWMDAEYEYEEDDEAA</sequence>
<organism evidence="2 3">
    <name type="scientific">Bradyrhizobium canariense</name>
    <dbReference type="NCBI Taxonomy" id="255045"/>
    <lineage>
        <taxon>Bacteria</taxon>
        <taxon>Pseudomonadati</taxon>
        <taxon>Pseudomonadota</taxon>
        <taxon>Alphaproteobacteria</taxon>
        <taxon>Hyphomicrobiales</taxon>
        <taxon>Nitrobacteraceae</taxon>
        <taxon>Bradyrhizobium</taxon>
    </lineage>
</organism>